<keyword evidence="2" id="KW-0645">Protease</keyword>
<feature type="domain" description="Ubiquitin-like protease family profile" evidence="4">
    <location>
        <begin position="134"/>
        <end position="232"/>
    </location>
</feature>
<keyword evidence="3" id="KW-0378">Hydrolase</keyword>
<comment type="similarity">
    <text evidence="1">Belongs to the peptidase C48 family.</text>
</comment>
<dbReference type="Gene3D" id="3.40.395.10">
    <property type="entry name" value="Adenoviral Proteinase, Chain A"/>
    <property type="match status" value="1"/>
</dbReference>
<name>A0A6L5BAC4_APIGR</name>
<dbReference type="Pfam" id="PF02902">
    <property type="entry name" value="Peptidase_C48"/>
    <property type="match status" value="1"/>
</dbReference>
<dbReference type="GO" id="GO:0008234">
    <property type="term" value="F:cysteine-type peptidase activity"/>
    <property type="evidence" value="ECO:0007669"/>
    <property type="project" value="InterPro"/>
</dbReference>
<dbReference type="InterPro" id="IPR003653">
    <property type="entry name" value="Peptidase_C48_C"/>
</dbReference>
<comment type="caution">
    <text evidence="5">The sequence shown here is derived from an EMBL/GenBank/DDBJ whole genome shotgun (WGS) entry which is preliminary data.</text>
</comment>
<proteinExistence type="inferred from homology"/>
<sequence>MDKSQLRQYLQSTMSGVAGVQSTIVYEDPLLQNVTSNIQQFARTQFAKEKWEDKKYRRDDWNVAEHRFSGEVELGTDVAESFCEILKRELNTEHKCYIISPLCWGVNVRSAGLDFHFKHSIHCAGNEKTHIGVIDENHFFSIHVIFEEHKIYIMDSLYPLHSTHRLHVYLLLQHLQYRHEINKSIWEICFVTNNLKQENGSDCGVFMLKSMESWLKGIRLTFSKEHANNARHILIRETLDKKLLPEEN</sequence>
<evidence type="ECO:0000256" key="1">
    <source>
        <dbReference type="ARBA" id="ARBA00005234"/>
    </source>
</evidence>
<accession>A0A6L5BAC4</accession>
<evidence type="ECO:0000256" key="3">
    <source>
        <dbReference type="ARBA" id="ARBA00022801"/>
    </source>
</evidence>
<gene>
    <name evidence="5" type="ORF">AG4045_022158</name>
</gene>
<evidence type="ECO:0000313" key="6">
    <source>
        <dbReference type="Proteomes" id="UP000593563"/>
    </source>
</evidence>
<evidence type="ECO:0000256" key="2">
    <source>
        <dbReference type="ARBA" id="ARBA00022670"/>
    </source>
</evidence>
<dbReference type="Proteomes" id="UP000593563">
    <property type="component" value="Unassembled WGS sequence"/>
</dbReference>
<dbReference type="SUPFAM" id="SSF54001">
    <property type="entry name" value="Cysteine proteinases"/>
    <property type="match status" value="1"/>
</dbReference>
<evidence type="ECO:0000313" key="5">
    <source>
        <dbReference type="EMBL" id="KAF1002430.1"/>
    </source>
</evidence>
<dbReference type="InterPro" id="IPR038765">
    <property type="entry name" value="Papain-like_cys_pep_sf"/>
</dbReference>
<reference evidence="5" key="1">
    <citation type="submission" date="2020-01" db="EMBL/GenBank/DDBJ databases">
        <title>The Celery Genome Sequence Reveals Sequential Paleo-tetraploidization, Resistance Gene Elimination, Karyotype Evolution, and Functional Innovation in Apiales.</title>
        <authorList>
            <person name="Song X."/>
        </authorList>
    </citation>
    <scope>NUCLEOTIDE SEQUENCE</scope>
    <source>
        <tissue evidence="5">Leaf</tissue>
    </source>
</reference>
<evidence type="ECO:0000259" key="4">
    <source>
        <dbReference type="Pfam" id="PF02902"/>
    </source>
</evidence>
<organism evidence="5 6">
    <name type="scientific">Apium graveolens</name>
    <name type="common">Celery</name>
    <dbReference type="NCBI Taxonomy" id="4045"/>
    <lineage>
        <taxon>Eukaryota</taxon>
        <taxon>Viridiplantae</taxon>
        <taxon>Streptophyta</taxon>
        <taxon>Embryophyta</taxon>
        <taxon>Tracheophyta</taxon>
        <taxon>Spermatophyta</taxon>
        <taxon>Magnoliopsida</taxon>
        <taxon>eudicotyledons</taxon>
        <taxon>Gunneridae</taxon>
        <taxon>Pentapetalae</taxon>
        <taxon>asterids</taxon>
        <taxon>campanulids</taxon>
        <taxon>Apiales</taxon>
        <taxon>Apiaceae</taxon>
        <taxon>Apioideae</taxon>
        <taxon>apioid superclade</taxon>
        <taxon>Apieae</taxon>
        <taxon>Apium</taxon>
    </lineage>
</organism>
<protein>
    <recommendedName>
        <fullName evidence="4">Ubiquitin-like protease family profile domain-containing protein</fullName>
    </recommendedName>
</protein>
<keyword evidence="6" id="KW-1185">Reference proteome</keyword>
<dbReference type="AlphaFoldDB" id="A0A6L5BAC4"/>
<dbReference type="EMBL" id="WRXP01001198">
    <property type="protein sequence ID" value="KAF1002430.1"/>
    <property type="molecule type" value="Genomic_DNA"/>
</dbReference>
<dbReference type="GO" id="GO:0006508">
    <property type="term" value="P:proteolysis"/>
    <property type="evidence" value="ECO:0007669"/>
    <property type="project" value="UniProtKB-KW"/>
</dbReference>